<keyword evidence="5 7" id="KW-1133">Transmembrane helix</keyword>
<evidence type="ECO:0000256" key="2">
    <source>
        <dbReference type="ARBA" id="ARBA00010792"/>
    </source>
</evidence>
<evidence type="ECO:0000256" key="7">
    <source>
        <dbReference type="RuleBase" id="RU367016"/>
    </source>
</evidence>
<accession>A0A1F5ZI22</accession>
<dbReference type="InterPro" id="IPR032818">
    <property type="entry name" value="DedA-like"/>
</dbReference>
<keyword evidence="6 7" id="KW-0472">Membrane</keyword>
<comment type="similarity">
    <text evidence="2 7">Belongs to the DedA family.</text>
</comment>
<protein>
    <recommendedName>
        <fullName evidence="8">VTT domain-containing protein</fullName>
    </recommendedName>
</protein>
<evidence type="ECO:0000313" key="10">
    <source>
        <dbReference type="Proteomes" id="UP000177268"/>
    </source>
</evidence>
<dbReference type="PANTHER" id="PTHR30353">
    <property type="entry name" value="INNER MEMBRANE PROTEIN DEDA-RELATED"/>
    <property type="match status" value="1"/>
</dbReference>
<comment type="caution">
    <text evidence="9">The sequence shown here is derived from an EMBL/GenBank/DDBJ whole genome shotgun (WGS) entry which is preliminary data.</text>
</comment>
<evidence type="ECO:0000313" key="9">
    <source>
        <dbReference type="EMBL" id="OGG11993.1"/>
    </source>
</evidence>
<feature type="transmembrane region" description="Helical" evidence="7">
    <location>
        <begin position="143"/>
        <end position="165"/>
    </location>
</feature>
<sequence length="217" mass="24320">MDTLAVLLKPELLIKTLGLIGVFCVLFAESGLFFGFFLPGDSLLFTAGVLASQGLISYPLLLIVTFLAAVLGDNVGYWFGHKVGGKLFEREDSFLFKRHHLVDAQKFYEKNGAKTIVLARFIPFVRTFAPIVAGAAKMHYRTFILFNIIGGLLWAVGIASLGYFLGNIPIIKHNYEIVIFLIVIGSLFPLVLHFVLDKEKRDGMKHRIRSFMHRGKE</sequence>
<feature type="transmembrane region" description="Helical" evidence="7">
    <location>
        <begin position="58"/>
        <end position="80"/>
    </location>
</feature>
<dbReference type="AlphaFoldDB" id="A0A1F5ZI22"/>
<dbReference type="Proteomes" id="UP000177268">
    <property type="component" value="Unassembled WGS sequence"/>
</dbReference>
<name>A0A1F5ZI22_9BACT</name>
<feature type="transmembrane region" description="Helical" evidence="7">
    <location>
        <begin position="177"/>
        <end position="196"/>
    </location>
</feature>
<proteinExistence type="inferred from homology"/>
<feature type="domain" description="VTT" evidence="8">
    <location>
        <begin position="38"/>
        <end position="163"/>
    </location>
</feature>
<dbReference type="PANTHER" id="PTHR30353:SF0">
    <property type="entry name" value="TRANSMEMBRANE PROTEIN"/>
    <property type="match status" value="1"/>
</dbReference>
<feature type="transmembrane region" description="Helical" evidence="7">
    <location>
        <begin position="12"/>
        <end position="38"/>
    </location>
</feature>
<dbReference type="EMBL" id="MFIZ01000007">
    <property type="protein sequence ID" value="OGG11993.1"/>
    <property type="molecule type" value="Genomic_DNA"/>
</dbReference>
<evidence type="ECO:0000256" key="3">
    <source>
        <dbReference type="ARBA" id="ARBA00022475"/>
    </source>
</evidence>
<evidence type="ECO:0000256" key="5">
    <source>
        <dbReference type="ARBA" id="ARBA00022989"/>
    </source>
</evidence>
<dbReference type="InterPro" id="IPR032816">
    <property type="entry name" value="VTT_dom"/>
</dbReference>
<gene>
    <name evidence="9" type="ORF">A2Z00_02000</name>
</gene>
<dbReference type="Pfam" id="PF09335">
    <property type="entry name" value="VTT_dom"/>
    <property type="match status" value="1"/>
</dbReference>
<evidence type="ECO:0000256" key="4">
    <source>
        <dbReference type="ARBA" id="ARBA00022692"/>
    </source>
</evidence>
<dbReference type="STRING" id="1798370.A2Z00_02000"/>
<evidence type="ECO:0000256" key="6">
    <source>
        <dbReference type="ARBA" id="ARBA00023136"/>
    </source>
</evidence>
<keyword evidence="3 7" id="KW-1003">Cell membrane</keyword>
<evidence type="ECO:0000256" key="1">
    <source>
        <dbReference type="ARBA" id="ARBA00004651"/>
    </source>
</evidence>
<keyword evidence="4 7" id="KW-0812">Transmembrane</keyword>
<organism evidence="9 10">
    <name type="scientific">Candidatus Gottesmanbacteria bacterium RBG_13_45_10</name>
    <dbReference type="NCBI Taxonomy" id="1798370"/>
    <lineage>
        <taxon>Bacteria</taxon>
        <taxon>Candidatus Gottesmaniibacteriota</taxon>
    </lineage>
</organism>
<comment type="subcellular location">
    <subcellularLocation>
        <location evidence="1 7">Cell membrane</location>
        <topology evidence="1 7">Multi-pass membrane protein</topology>
    </subcellularLocation>
</comment>
<reference evidence="9 10" key="1">
    <citation type="journal article" date="2016" name="Nat. Commun.">
        <title>Thousands of microbial genomes shed light on interconnected biogeochemical processes in an aquifer system.</title>
        <authorList>
            <person name="Anantharaman K."/>
            <person name="Brown C.T."/>
            <person name="Hug L.A."/>
            <person name="Sharon I."/>
            <person name="Castelle C.J."/>
            <person name="Probst A.J."/>
            <person name="Thomas B.C."/>
            <person name="Singh A."/>
            <person name="Wilkins M.J."/>
            <person name="Karaoz U."/>
            <person name="Brodie E.L."/>
            <person name="Williams K.H."/>
            <person name="Hubbard S.S."/>
            <person name="Banfield J.F."/>
        </authorList>
    </citation>
    <scope>NUCLEOTIDE SEQUENCE [LARGE SCALE GENOMIC DNA]</scope>
</reference>
<evidence type="ECO:0000259" key="8">
    <source>
        <dbReference type="Pfam" id="PF09335"/>
    </source>
</evidence>
<dbReference type="GO" id="GO:0005886">
    <property type="term" value="C:plasma membrane"/>
    <property type="evidence" value="ECO:0007669"/>
    <property type="project" value="UniProtKB-SubCell"/>
</dbReference>